<proteinExistence type="predicted"/>
<dbReference type="Proteomes" id="UP001234989">
    <property type="component" value="Chromosome 6"/>
</dbReference>
<sequence>MKESIFVLGRQDGSGELSTGFSSNICHVIVSNNSQGLKEEEDSLYWNRNKNGIYTVKSAYLNLSQTIHPIVNCLWKCIWKAKVPTKGASFSWLVAC</sequence>
<dbReference type="AlphaFoldDB" id="A0AAF0R0E4"/>
<evidence type="ECO:0000313" key="1">
    <source>
        <dbReference type="EMBL" id="WMV33867.1"/>
    </source>
</evidence>
<keyword evidence="2" id="KW-1185">Reference proteome</keyword>
<accession>A0AAF0R0E4</accession>
<reference evidence="1" key="1">
    <citation type="submission" date="2023-08" db="EMBL/GenBank/DDBJ databases">
        <title>A de novo genome assembly of Solanum verrucosum Schlechtendal, a Mexican diploid species geographically isolated from the other diploid A-genome species in potato relatives.</title>
        <authorList>
            <person name="Hosaka K."/>
        </authorList>
    </citation>
    <scope>NUCLEOTIDE SEQUENCE</scope>
    <source>
        <tissue evidence="1">Young leaves</tissue>
    </source>
</reference>
<name>A0AAF0R0E4_SOLVR</name>
<evidence type="ECO:0000313" key="2">
    <source>
        <dbReference type="Proteomes" id="UP001234989"/>
    </source>
</evidence>
<dbReference type="EMBL" id="CP133617">
    <property type="protein sequence ID" value="WMV33867.1"/>
    <property type="molecule type" value="Genomic_DNA"/>
</dbReference>
<organism evidence="1 2">
    <name type="scientific">Solanum verrucosum</name>
    <dbReference type="NCBI Taxonomy" id="315347"/>
    <lineage>
        <taxon>Eukaryota</taxon>
        <taxon>Viridiplantae</taxon>
        <taxon>Streptophyta</taxon>
        <taxon>Embryophyta</taxon>
        <taxon>Tracheophyta</taxon>
        <taxon>Spermatophyta</taxon>
        <taxon>Magnoliopsida</taxon>
        <taxon>eudicotyledons</taxon>
        <taxon>Gunneridae</taxon>
        <taxon>Pentapetalae</taxon>
        <taxon>asterids</taxon>
        <taxon>lamiids</taxon>
        <taxon>Solanales</taxon>
        <taxon>Solanaceae</taxon>
        <taxon>Solanoideae</taxon>
        <taxon>Solaneae</taxon>
        <taxon>Solanum</taxon>
    </lineage>
</organism>
<protein>
    <recommendedName>
        <fullName evidence="3">Reverse transcriptase zinc-binding domain-containing protein</fullName>
    </recommendedName>
</protein>
<evidence type="ECO:0008006" key="3">
    <source>
        <dbReference type="Google" id="ProtNLM"/>
    </source>
</evidence>
<gene>
    <name evidence="1" type="ORF">MTR67_027252</name>
</gene>